<keyword evidence="4" id="KW-0472">Membrane</keyword>
<dbReference type="PANTHER" id="PTHR35371:SF1">
    <property type="entry name" value="BLR7753 PROTEIN"/>
    <property type="match status" value="1"/>
</dbReference>
<keyword evidence="2" id="KW-0812">Transmembrane</keyword>
<evidence type="ECO:0000256" key="1">
    <source>
        <dbReference type="ARBA" id="ARBA00004370"/>
    </source>
</evidence>
<feature type="region of interest" description="Disordered" evidence="5">
    <location>
        <begin position="460"/>
        <end position="479"/>
    </location>
</feature>
<dbReference type="InterPro" id="IPR035992">
    <property type="entry name" value="Ricin_B-like_lectins"/>
</dbReference>
<evidence type="ECO:0000313" key="6">
    <source>
        <dbReference type="EMBL" id="OCF35363.1"/>
    </source>
</evidence>
<evidence type="ECO:0000256" key="2">
    <source>
        <dbReference type="ARBA" id="ARBA00022692"/>
    </source>
</evidence>
<dbReference type="Proteomes" id="UP000092666">
    <property type="component" value="Unassembled WGS sequence"/>
</dbReference>
<evidence type="ECO:0000256" key="4">
    <source>
        <dbReference type="ARBA" id="ARBA00023136"/>
    </source>
</evidence>
<dbReference type="EMBL" id="KI669499">
    <property type="protein sequence ID" value="OCF35363.1"/>
    <property type="molecule type" value="Genomic_DNA"/>
</dbReference>
<dbReference type="Gene3D" id="1.20.120.550">
    <property type="entry name" value="Membrane associated eicosanoid/glutathione metabolism-like domain"/>
    <property type="match status" value="1"/>
</dbReference>
<dbReference type="SUPFAM" id="SSF50370">
    <property type="entry name" value="Ricin B-like lectins"/>
    <property type="match status" value="1"/>
</dbReference>
<reference evidence="6 7" key="1">
    <citation type="submission" date="2013-07" db="EMBL/GenBank/DDBJ databases">
        <title>The Genome Sequence of Cryptococcus heveanensis BCC8398.</title>
        <authorList>
            <consortium name="The Broad Institute Genome Sequencing Platform"/>
            <person name="Cuomo C."/>
            <person name="Litvintseva A."/>
            <person name="Chen Y."/>
            <person name="Heitman J."/>
            <person name="Sun S."/>
            <person name="Springer D."/>
            <person name="Dromer F."/>
            <person name="Young S.K."/>
            <person name="Zeng Q."/>
            <person name="Gargeya S."/>
            <person name="Fitzgerald M."/>
            <person name="Abouelleil A."/>
            <person name="Alvarado L."/>
            <person name="Berlin A.M."/>
            <person name="Chapman S.B."/>
            <person name="Dewar J."/>
            <person name="Goldberg J."/>
            <person name="Griggs A."/>
            <person name="Gujja S."/>
            <person name="Hansen M."/>
            <person name="Howarth C."/>
            <person name="Imamovic A."/>
            <person name="Larimer J."/>
            <person name="McCowan C."/>
            <person name="Murphy C."/>
            <person name="Pearson M."/>
            <person name="Priest M."/>
            <person name="Roberts A."/>
            <person name="Saif S."/>
            <person name="Shea T."/>
            <person name="Sykes S."/>
            <person name="Wortman J."/>
            <person name="Nusbaum C."/>
            <person name="Birren B."/>
        </authorList>
    </citation>
    <scope>NUCLEOTIDE SEQUENCE [LARGE SCALE GENOMIC DNA]</scope>
    <source>
        <strain evidence="6 7">BCC8398</strain>
    </source>
</reference>
<comment type="subcellular location">
    <subcellularLocation>
        <location evidence="1">Membrane</location>
    </subcellularLocation>
</comment>
<sequence>MTNYSYYLIPLVHLQTLVTSIRGASIRLGFRNNVNPRDVIAEMEKSGKVKPHTLAKVKRRQAAHENCFENEAVWIGAVIAGNTVELSSTWMNNMSIGYFVFRCLYIWLYINVTTQKKSYLRSIVYWASNFLPASAHPLPGLSSLWSRSAPVDANSQASEQVPTIGLYVVSFKNNQCLTPSLGYDTKNGDKLITLDCDDPRVRTWHVPYSAGLFGLSTLGLAMQPDGDGVNGDRMKASSRPVDLQKGWSVLITDPLDGSKTLWLWNTDNRIATSGGTQCLDMGKDGPQMYDCQPENTNQIWIMRNTTQPQRLENLPVMDKGTGNGYIHPRKRDDICVSVASGDEPHSGHGVALTYCSGKGDRSGPKEITTSQTALQWTLPPIDTAGRVKLTGAKAGLCLETGVRVKTRSKTSTSSNVTEGEEELFSDGMGIRVEICDEKRKGQEWHWNGKMLRVTGGEGAFSSEQPPMLESAGRSGSSTNVEFHQPLSLADLEMLEYRSKPGTVPPPTQLRSDRELTNLDLSLHMFSA</sequence>
<keyword evidence="3" id="KW-1133">Transmembrane helix</keyword>
<dbReference type="Pfam" id="PF01124">
    <property type="entry name" value="MAPEG"/>
    <property type="match status" value="1"/>
</dbReference>
<dbReference type="SUPFAM" id="SSF161084">
    <property type="entry name" value="MAPEG domain-like"/>
    <property type="match status" value="1"/>
</dbReference>
<organism evidence="6 7">
    <name type="scientific">Kwoniella heveanensis BCC8398</name>
    <dbReference type="NCBI Taxonomy" id="1296120"/>
    <lineage>
        <taxon>Eukaryota</taxon>
        <taxon>Fungi</taxon>
        <taxon>Dikarya</taxon>
        <taxon>Basidiomycota</taxon>
        <taxon>Agaricomycotina</taxon>
        <taxon>Tremellomycetes</taxon>
        <taxon>Tremellales</taxon>
        <taxon>Cryptococcaceae</taxon>
        <taxon>Kwoniella</taxon>
    </lineage>
</organism>
<dbReference type="Gene3D" id="2.80.10.50">
    <property type="match status" value="1"/>
</dbReference>
<dbReference type="GO" id="GO:0016020">
    <property type="term" value="C:membrane"/>
    <property type="evidence" value="ECO:0007669"/>
    <property type="project" value="UniProtKB-SubCell"/>
</dbReference>
<dbReference type="PANTHER" id="PTHR35371">
    <property type="entry name" value="INNER MEMBRANE PROTEIN"/>
    <property type="match status" value="1"/>
</dbReference>
<evidence type="ECO:0000313" key="7">
    <source>
        <dbReference type="Proteomes" id="UP000092666"/>
    </source>
</evidence>
<dbReference type="InterPro" id="IPR001129">
    <property type="entry name" value="Membr-assoc_MAPEG"/>
</dbReference>
<dbReference type="PROSITE" id="PS50231">
    <property type="entry name" value="RICIN_B_LECTIN"/>
    <property type="match status" value="1"/>
</dbReference>
<proteinExistence type="predicted"/>
<reference evidence="7" key="2">
    <citation type="submission" date="2013-12" db="EMBL/GenBank/DDBJ databases">
        <title>Evolution of pathogenesis and genome organization in the Tremellales.</title>
        <authorList>
            <person name="Cuomo C."/>
            <person name="Litvintseva A."/>
            <person name="Heitman J."/>
            <person name="Chen Y."/>
            <person name="Sun S."/>
            <person name="Springer D."/>
            <person name="Dromer F."/>
            <person name="Young S."/>
            <person name="Zeng Q."/>
            <person name="Chapman S."/>
            <person name="Gujja S."/>
            <person name="Saif S."/>
            <person name="Birren B."/>
        </authorList>
    </citation>
    <scope>NUCLEOTIDE SEQUENCE [LARGE SCALE GENOMIC DNA]</scope>
    <source>
        <strain evidence="7">BCC8398</strain>
    </source>
</reference>
<evidence type="ECO:0000256" key="5">
    <source>
        <dbReference type="SAM" id="MobiDB-lite"/>
    </source>
</evidence>
<dbReference type="OrthoDB" id="2122304at2759"/>
<name>A0A1B9GWE9_9TREE</name>
<dbReference type="AlphaFoldDB" id="A0A1B9GWE9"/>
<dbReference type="InterPro" id="IPR023352">
    <property type="entry name" value="MAPEG-like_dom_sf"/>
</dbReference>
<evidence type="ECO:0000256" key="3">
    <source>
        <dbReference type="ARBA" id="ARBA00022989"/>
    </source>
</evidence>
<protein>
    <submittedName>
        <fullName evidence="6">Uncharacterized protein</fullName>
    </submittedName>
</protein>
<keyword evidence="7" id="KW-1185">Reference proteome</keyword>
<gene>
    <name evidence="6" type="ORF">I316_02913</name>
</gene>
<accession>A0A1B9GWE9</accession>